<evidence type="ECO:0000313" key="8">
    <source>
        <dbReference type="Proteomes" id="UP001596020"/>
    </source>
</evidence>
<reference evidence="8" key="1">
    <citation type="journal article" date="2019" name="Int. J. Syst. Evol. Microbiol.">
        <title>The Global Catalogue of Microorganisms (GCM) 10K type strain sequencing project: providing services to taxonomists for standard genome sequencing and annotation.</title>
        <authorList>
            <consortium name="The Broad Institute Genomics Platform"/>
            <consortium name="The Broad Institute Genome Sequencing Center for Infectious Disease"/>
            <person name="Wu L."/>
            <person name="Ma J."/>
        </authorList>
    </citation>
    <scope>NUCLEOTIDE SEQUENCE [LARGE SCALE GENOMIC DNA]</scope>
    <source>
        <strain evidence="8">CGMCC 4.7357</strain>
    </source>
</reference>
<evidence type="ECO:0000256" key="4">
    <source>
        <dbReference type="SAM" id="MobiDB-lite"/>
    </source>
</evidence>
<comment type="catalytic activity">
    <reaction evidence="1">
        <text>Hydrolyzes the link between N-acetylmuramoyl residues and L-amino acid residues in certain cell-wall glycopeptides.</text>
        <dbReference type="EC" id="3.5.1.28"/>
    </reaction>
</comment>
<dbReference type="Pfam" id="PF01520">
    <property type="entry name" value="Amidase_3"/>
    <property type="match status" value="1"/>
</dbReference>
<evidence type="ECO:0000256" key="1">
    <source>
        <dbReference type="ARBA" id="ARBA00001561"/>
    </source>
</evidence>
<feature type="region of interest" description="Disordered" evidence="4">
    <location>
        <begin position="310"/>
        <end position="339"/>
    </location>
</feature>
<evidence type="ECO:0000256" key="5">
    <source>
        <dbReference type="SAM" id="SignalP"/>
    </source>
</evidence>
<dbReference type="CDD" id="cd02696">
    <property type="entry name" value="MurNAc-LAA"/>
    <property type="match status" value="1"/>
</dbReference>
<feature type="chain" id="PRO_5045770646" description="N-acetylmuramoyl-L-alanine amidase" evidence="5">
    <location>
        <begin position="28"/>
        <end position="423"/>
    </location>
</feature>
<organism evidence="7 8">
    <name type="scientific">Falsiporphyromonas endometrii</name>
    <dbReference type="NCBI Taxonomy" id="1387297"/>
    <lineage>
        <taxon>Bacteria</taxon>
        <taxon>Pseudomonadati</taxon>
        <taxon>Bacteroidota</taxon>
        <taxon>Bacteroidia</taxon>
        <taxon>Bacteroidales</taxon>
        <taxon>Porphyromonadaceae</taxon>
        <taxon>Falsiporphyromonas</taxon>
    </lineage>
</organism>
<dbReference type="EC" id="3.5.1.28" evidence="2"/>
<comment type="caution">
    <text evidence="7">The sequence shown here is derived from an EMBL/GenBank/DDBJ whole genome shotgun (WGS) entry which is preliminary data.</text>
</comment>
<evidence type="ECO:0000256" key="2">
    <source>
        <dbReference type="ARBA" id="ARBA00011901"/>
    </source>
</evidence>
<dbReference type="EMBL" id="JBHSGO010000200">
    <property type="protein sequence ID" value="MFC4666441.1"/>
    <property type="molecule type" value="Genomic_DNA"/>
</dbReference>
<dbReference type="RefSeq" id="WP_380079512.1">
    <property type="nucleotide sequence ID" value="NZ_JBHSGO010000200.1"/>
</dbReference>
<dbReference type="SMART" id="SM00646">
    <property type="entry name" value="Ami_3"/>
    <property type="match status" value="1"/>
</dbReference>
<dbReference type="InterPro" id="IPR002508">
    <property type="entry name" value="MurNAc-LAA_cat"/>
</dbReference>
<protein>
    <recommendedName>
        <fullName evidence="2">N-acetylmuramoyl-L-alanine amidase</fullName>
        <ecNumber evidence="2">3.5.1.28</ecNumber>
    </recommendedName>
</protein>
<gene>
    <name evidence="7" type="ORF">ACFO3G_07505</name>
</gene>
<dbReference type="Proteomes" id="UP001596020">
    <property type="component" value="Unassembled WGS sequence"/>
</dbReference>
<feature type="compositionally biased region" description="Polar residues" evidence="4">
    <location>
        <begin position="316"/>
        <end position="325"/>
    </location>
</feature>
<evidence type="ECO:0000256" key="3">
    <source>
        <dbReference type="ARBA" id="ARBA00022801"/>
    </source>
</evidence>
<dbReference type="PANTHER" id="PTHR30404:SF0">
    <property type="entry name" value="N-ACETYLMURAMOYL-L-ALANINE AMIDASE AMIC"/>
    <property type="match status" value="1"/>
</dbReference>
<feature type="compositionally biased region" description="Low complexity" evidence="4">
    <location>
        <begin position="326"/>
        <end position="339"/>
    </location>
</feature>
<accession>A0ABV9K9V5</accession>
<dbReference type="InterPro" id="IPR050695">
    <property type="entry name" value="N-acetylmuramoyl_amidase_3"/>
</dbReference>
<dbReference type="Gene3D" id="3.40.630.40">
    <property type="entry name" value="Zn-dependent exopeptidases"/>
    <property type="match status" value="1"/>
</dbReference>
<sequence length="423" mass="47208">MKSFSHFLSLLLVLMCSSIILSSASYAQGYHKKPFVLVIDAGHGGKDIGTSHNGQREKDIALDVALKVGNLIKKRYPEVKILYTRSTDVFVPLDERANFANRNNADLFISVHVNSAVRAPGVEGTETYVLGSDDAAKHARVNKTNLEVVMRENQVIVQEDNYKTTYEGFDPTSTESYIMFSMIKNKHLDQSVDLATAVQRAYRRAGRRAERGVRPGNLLVLRKTAMPSILTEVGFITNLSEASFMGTDYGRLTLASAIANGFSEYYSTINPSKKAVVALPKENTVENAVIEADTSQEDYELTAPLRKNFRRVKSSAKPSSSQDTPNTENKNQSNTTSTNTVNINKGITFSIQLISPKRKISCKDPELKGYEVRCEKVGSRYAYMHGSVTTLKEARQLQKKVQKKFKDAFIVKYQNGKRIQSIY</sequence>
<dbReference type="SUPFAM" id="SSF53187">
    <property type="entry name" value="Zn-dependent exopeptidases"/>
    <property type="match status" value="1"/>
</dbReference>
<feature type="domain" description="MurNAc-LAA" evidence="6">
    <location>
        <begin position="97"/>
        <end position="263"/>
    </location>
</feature>
<keyword evidence="5" id="KW-0732">Signal</keyword>
<keyword evidence="8" id="KW-1185">Reference proteome</keyword>
<feature type="signal peptide" evidence="5">
    <location>
        <begin position="1"/>
        <end position="27"/>
    </location>
</feature>
<dbReference type="PANTHER" id="PTHR30404">
    <property type="entry name" value="N-ACETYLMURAMOYL-L-ALANINE AMIDASE"/>
    <property type="match status" value="1"/>
</dbReference>
<name>A0ABV9K9V5_9PORP</name>
<evidence type="ECO:0000259" key="6">
    <source>
        <dbReference type="SMART" id="SM00646"/>
    </source>
</evidence>
<keyword evidence="3" id="KW-0378">Hydrolase</keyword>
<proteinExistence type="predicted"/>
<evidence type="ECO:0000313" key="7">
    <source>
        <dbReference type="EMBL" id="MFC4666441.1"/>
    </source>
</evidence>